<evidence type="ECO:0000313" key="1">
    <source>
        <dbReference type="EMBL" id="URE03328.1"/>
    </source>
</evidence>
<dbReference type="GO" id="GO:0000724">
    <property type="term" value="P:double-strand break repair via homologous recombination"/>
    <property type="evidence" value="ECO:0007669"/>
    <property type="project" value="InterPro"/>
</dbReference>
<accession>A0A9E7FYD5</accession>
<dbReference type="AlphaFoldDB" id="A0A9E7FYD5"/>
<dbReference type="InterPro" id="IPR015525">
    <property type="entry name" value="BRCA2"/>
</dbReference>
<dbReference type="Proteomes" id="UP001055439">
    <property type="component" value="Chromosome 5"/>
</dbReference>
<evidence type="ECO:0000313" key="2">
    <source>
        <dbReference type="Proteomes" id="UP001055439"/>
    </source>
</evidence>
<keyword evidence="2" id="KW-1185">Reference proteome</keyword>
<name>A0A9E7FYD5_9LILI</name>
<sequence>MPLTLVWMSFIFKVVDIPWYGKKLPSTEADKYEPFFNPRKSVNLSNLGEIPLASSTSQYYEQRDCLLAVSFSSPMVDKDLFSHHHEGTVVGFYNLVKRARDQTYHLWVAKATENSTYSYKVIKVLHFSSMTNAFQGFNGE</sequence>
<dbReference type="PANTHER" id="PTHR11289:SF0">
    <property type="entry name" value="BREAST CANCER TYPE 2 SUSCEPTIBILITY PROTEIN"/>
    <property type="match status" value="1"/>
</dbReference>
<dbReference type="EMBL" id="CP097507">
    <property type="protein sequence ID" value="URE03328.1"/>
    <property type="molecule type" value="Genomic_DNA"/>
</dbReference>
<gene>
    <name evidence="1" type="ORF">MUK42_19372</name>
</gene>
<dbReference type="OrthoDB" id="1931324at2759"/>
<reference evidence="1" key="1">
    <citation type="submission" date="2022-05" db="EMBL/GenBank/DDBJ databases">
        <title>The Musa troglodytarum L. genome provides insights into the mechanism of non-climacteric behaviour and enrichment of carotenoids.</title>
        <authorList>
            <person name="Wang J."/>
        </authorList>
    </citation>
    <scope>NUCLEOTIDE SEQUENCE</scope>
    <source>
        <tissue evidence="1">Leaf</tissue>
    </source>
</reference>
<proteinExistence type="predicted"/>
<dbReference type="GO" id="GO:0006355">
    <property type="term" value="P:regulation of DNA-templated transcription"/>
    <property type="evidence" value="ECO:0007669"/>
    <property type="project" value="TreeGrafter"/>
</dbReference>
<organism evidence="1 2">
    <name type="scientific">Musa troglodytarum</name>
    <name type="common">fe'i banana</name>
    <dbReference type="NCBI Taxonomy" id="320322"/>
    <lineage>
        <taxon>Eukaryota</taxon>
        <taxon>Viridiplantae</taxon>
        <taxon>Streptophyta</taxon>
        <taxon>Embryophyta</taxon>
        <taxon>Tracheophyta</taxon>
        <taxon>Spermatophyta</taxon>
        <taxon>Magnoliopsida</taxon>
        <taxon>Liliopsida</taxon>
        <taxon>Zingiberales</taxon>
        <taxon>Musaceae</taxon>
        <taxon>Musa</taxon>
    </lineage>
</organism>
<protein>
    <submittedName>
        <fullName evidence="1">BRCA2, helical</fullName>
    </submittedName>
</protein>
<feature type="non-terminal residue" evidence="1">
    <location>
        <position position="140"/>
    </location>
</feature>
<dbReference type="PANTHER" id="PTHR11289">
    <property type="entry name" value="BREAST CANCER TYPE 2 SUSCEPTIBILITY PROTEIN BRCA2"/>
    <property type="match status" value="1"/>
</dbReference>